<dbReference type="InterPro" id="IPR050140">
    <property type="entry name" value="SRY-related_HMG-box_TF-like"/>
</dbReference>
<reference evidence="15 16" key="1">
    <citation type="submission" date="2025-08" db="UniProtKB">
        <authorList>
            <consortium name="RefSeq"/>
        </authorList>
    </citation>
    <scope>IDENTIFICATION</scope>
</reference>
<evidence type="ECO:0000259" key="13">
    <source>
        <dbReference type="PROSITE" id="PS50118"/>
    </source>
</evidence>
<keyword evidence="7 12" id="KW-0238">DNA-binding</keyword>
<dbReference type="AlphaFoldDB" id="A0A6P7TXS7"/>
<keyword evidence="14" id="KW-1185">Reference proteome</keyword>
<dbReference type="GO" id="GO:0001228">
    <property type="term" value="F:DNA-binding transcription activator activity, RNA polymerase II-specific"/>
    <property type="evidence" value="ECO:0007669"/>
    <property type="project" value="TreeGrafter"/>
</dbReference>
<proteinExistence type="inferred from homology"/>
<dbReference type="InterPro" id="IPR009071">
    <property type="entry name" value="HMG_box_dom"/>
</dbReference>
<dbReference type="Gene3D" id="1.10.30.10">
    <property type="entry name" value="High mobility group box domain"/>
    <property type="match status" value="1"/>
</dbReference>
<keyword evidence="6" id="KW-0726">Sexual differentiation</keyword>
<dbReference type="GO" id="GO:0005516">
    <property type="term" value="F:calmodulin binding"/>
    <property type="evidence" value="ECO:0007669"/>
    <property type="project" value="UniProtKB-KW"/>
</dbReference>
<dbReference type="GO" id="GO:0030154">
    <property type="term" value="P:cell differentiation"/>
    <property type="evidence" value="ECO:0007669"/>
    <property type="project" value="UniProtKB-KW"/>
</dbReference>
<keyword evidence="8" id="KW-0010">Activator</keyword>
<dbReference type="GO" id="GO:0000978">
    <property type="term" value="F:RNA polymerase II cis-regulatory region sequence-specific DNA binding"/>
    <property type="evidence" value="ECO:0007669"/>
    <property type="project" value="TreeGrafter"/>
</dbReference>
<keyword evidence="9" id="KW-0804">Transcription</keyword>
<gene>
    <name evidence="16" type="primary">LOC115230559</name>
    <name evidence="15" type="synonym">LOC115228002</name>
</gene>
<comment type="similarity">
    <text evidence="2">Belongs to the SRY family.</text>
</comment>
<dbReference type="KEGG" id="osn:115228002"/>
<evidence type="ECO:0000256" key="12">
    <source>
        <dbReference type="PROSITE-ProRule" id="PRU00267"/>
    </source>
</evidence>
<dbReference type="PROSITE" id="PS50118">
    <property type="entry name" value="HMG_BOX_2"/>
    <property type="match status" value="1"/>
</dbReference>
<dbReference type="RefSeq" id="XP_029654541.1">
    <property type="nucleotide sequence ID" value="XM_029798681.1"/>
</dbReference>
<dbReference type="Proteomes" id="UP000515154">
    <property type="component" value="Unplaced"/>
</dbReference>
<protein>
    <recommendedName>
        <fullName evidence="3">Sex-determining region Y protein</fullName>
    </recommendedName>
    <alternativeName>
        <fullName evidence="10">Testis-determining factor</fullName>
    </alternativeName>
</protein>
<evidence type="ECO:0000256" key="10">
    <source>
        <dbReference type="ARBA" id="ARBA00032498"/>
    </source>
</evidence>
<evidence type="ECO:0000313" key="14">
    <source>
        <dbReference type="Proteomes" id="UP000515154"/>
    </source>
</evidence>
<feature type="DNA-binding region" description="HMG box" evidence="12">
    <location>
        <begin position="25"/>
        <end position="93"/>
    </location>
</feature>
<comment type="function">
    <text evidence="11">Transcriptional regulator that controls a genetic switch in male development. It is necessary and sufficient for initiating male sex determination by directing the development of supporting cell precursors (pre-Sertoli cells) as Sertoli rather than granulosa cells. Involved in different aspects of gene regulation including promoter activation or repression. Binds to the DNA consensus sequence 5'-[AT]AACAA[AT]-3'. SRY HMG box recognizes DNA by partial intercalation in the minor groove and promotes DNA bending. Also involved in pre-mRNA splicing. In male adult brain involved in the maintenance of motor functions of dopaminergic neurons.</text>
</comment>
<evidence type="ECO:0000256" key="1">
    <source>
        <dbReference type="ARBA" id="ARBA00004324"/>
    </source>
</evidence>
<evidence type="ECO:0000256" key="7">
    <source>
        <dbReference type="ARBA" id="ARBA00023125"/>
    </source>
</evidence>
<evidence type="ECO:0000256" key="9">
    <source>
        <dbReference type="ARBA" id="ARBA00023163"/>
    </source>
</evidence>
<dbReference type="InterPro" id="IPR036910">
    <property type="entry name" value="HMG_box_dom_sf"/>
</dbReference>
<keyword evidence="12" id="KW-0539">Nucleus</keyword>
<evidence type="ECO:0000256" key="11">
    <source>
        <dbReference type="ARBA" id="ARBA00045821"/>
    </source>
</evidence>
<evidence type="ECO:0000256" key="2">
    <source>
        <dbReference type="ARBA" id="ARBA00005998"/>
    </source>
</evidence>
<evidence type="ECO:0000256" key="4">
    <source>
        <dbReference type="ARBA" id="ARBA00022782"/>
    </source>
</evidence>
<dbReference type="GO" id="GO:0007548">
    <property type="term" value="P:sex differentiation"/>
    <property type="evidence" value="ECO:0007669"/>
    <property type="project" value="UniProtKB-KW"/>
</dbReference>
<name>A0A6P7TXS7_9MOLL</name>
<dbReference type="RefSeq" id="XP_029656568.1">
    <property type="nucleotide sequence ID" value="XM_029800708.1"/>
</dbReference>
<evidence type="ECO:0000256" key="8">
    <source>
        <dbReference type="ARBA" id="ARBA00023159"/>
    </source>
</evidence>
<dbReference type="PANTHER" id="PTHR10270">
    <property type="entry name" value="SOX TRANSCRIPTION FACTOR"/>
    <property type="match status" value="1"/>
</dbReference>
<dbReference type="Pfam" id="PF00505">
    <property type="entry name" value="HMG_box"/>
    <property type="match status" value="1"/>
</dbReference>
<evidence type="ECO:0000256" key="3">
    <source>
        <dbReference type="ARBA" id="ARBA00019052"/>
    </source>
</evidence>
<comment type="subcellular location">
    <subcellularLocation>
        <location evidence="1">Nucleus speckle</location>
    </subcellularLocation>
</comment>
<accession>A0A6P7TXS7</accession>
<dbReference type="KEGG" id="osn:115230559"/>
<keyword evidence="5" id="KW-0112">Calmodulin-binding</keyword>
<dbReference type="SMART" id="SM00398">
    <property type="entry name" value="HMG"/>
    <property type="match status" value="1"/>
</dbReference>
<organism evidence="14 16">
    <name type="scientific">Octopus sinensis</name>
    <name type="common">East Asian common octopus</name>
    <dbReference type="NCBI Taxonomy" id="2607531"/>
    <lineage>
        <taxon>Eukaryota</taxon>
        <taxon>Metazoa</taxon>
        <taxon>Spiralia</taxon>
        <taxon>Lophotrochozoa</taxon>
        <taxon>Mollusca</taxon>
        <taxon>Cephalopoda</taxon>
        <taxon>Coleoidea</taxon>
        <taxon>Octopodiformes</taxon>
        <taxon>Octopoda</taxon>
        <taxon>Incirrata</taxon>
        <taxon>Octopodidae</taxon>
        <taxon>Octopus</taxon>
    </lineage>
</organism>
<feature type="domain" description="HMG box" evidence="13">
    <location>
        <begin position="25"/>
        <end position="93"/>
    </location>
</feature>
<dbReference type="PANTHER" id="PTHR10270:SF161">
    <property type="entry name" value="SEX-DETERMINING REGION Y PROTEIN"/>
    <property type="match status" value="1"/>
</dbReference>
<sequence length="175" mass="21745">MQFPDRPHQHYYQNLISNDMNKIHIKRPKNAFFIWSTEARKHFSAKYTNYRNHEISKLLGQFWNEMNEENKRPYFDKAREERILHLKTYPDYTYCPIRKRKSKKSFKKPLEIPSTTQNVEFATFDKNIIQYDYYFQNSENLQPDIYYTNFDTMEYFEPQSYSTNNDWYPFYGYKY</sequence>
<dbReference type="GO" id="GO:0016607">
    <property type="term" value="C:nuclear speck"/>
    <property type="evidence" value="ECO:0007669"/>
    <property type="project" value="UniProtKB-SubCell"/>
</dbReference>
<evidence type="ECO:0000313" key="16">
    <source>
        <dbReference type="RefSeq" id="XP_029656568.1"/>
    </source>
</evidence>
<evidence type="ECO:0000256" key="6">
    <source>
        <dbReference type="ARBA" id="ARBA00022928"/>
    </source>
</evidence>
<evidence type="ECO:0000256" key="5">
    <source>
        <dbReference type="ARBA" id="ARBA00022860"/>
    </source>
</evidence>
<keyword evidence="4" id="KW-0221">Differentiation</keyword>
<dbReference type="SUPFAM" id="SSF47095">
    <property type="entry name" value="HMG-box"/>
    <property type="match status" value="1"/>
</dbReference>
<evidence type="ECO:0000313" key="15">
    <source>
        <dbReference type="RefSeq" id="XP_029654541.1"/>
    </source>
</evidence>